<dbReference type="Proteomes" id="UP000027073">
    <property type="component" value="Unassembled WGS sequence"/>
</dbReference>
<protein>
    <recommendedName>
        <fullName evidence="5">Chitin synthase export chaperone</fullName>
    </recommendedName>
</protein>
<feature type="transmembrane region" description="Helical" evidence="2">
    <location>
        <begin position="128"/>
        <end position="150"/>
    </location>
</feature>
<accession>A0A067NVJ0</accession>
<keyword evidence="2" id="KW-1133">Transmembrane helix</keyword>
<keyword evidence="2" id="KW-0812">Transmembrane</keyword>
<feature type="region of interest" description="Disordered" evidence="1">
    <location>
        <begin position="247"/>
        <end position="269"/>
    </location>
</feature>
<feature type="transmembrane region" description="Helical" evidence="2">
    <location>
        <begin position="20"/>
        <end position="38"/>
    </location>
</feature>
<dbReference type="AlphaFoldDB" id="A0A067NVJ0"/>
<dbReference type="HOGENOM" id="CLU_035509_10_2_1"/>
<evidence type="ECO:0000313" key="4">
    <source>
        <dbReference type="Proteomes" id="UP000027073"/>
    </source>
</evidence>
<feature type="transmembrane region" description="Helical" evidence="2">
    <location>
        <begin position="85"/>
        <end position="108"/>
    </location>
</feature>
<dbReference type="VEuPathDB" id="FungiDB:PLEOSDRAFT_1041285"/>
<feature type="transmembrane region" description="Helical" evidence="2">
    <location>
        <begin position="195"/>
        <end position="214"/>
    </location>
</feature>
<dbReference type="EMBL" id="KL198008">
    <property type="protein sequence ID" value="KDQ27636.1"/>
    <property type="molecule type" value="Genomic_DNA"/>
</dbReference>
<keyword evidence="2" id="KW-0472">Membrane</keyword>
<evidence type="ECO:0000256" key="1">
    <source>
        <dbReference type="SAM" id="MobiDB-lite"/>
    </source>
</evidence>
<gene>
    <name evidence="3" type="ORF">PLEOSDRAFT_1041285</name>
</gene>
<dbReference type="OrthoDB" id="2637653at2759"/>
<reference evidence="4" key="1">
    <citation type="journal article" date="2014" name="Proc. Natl. Acad. Sci. U.S.A.">
        <title>Extensive sampling of basidiomycete genomes demonstrates inadequacy of the white-rot/brown-rot paradigm for wood decay fungi.</title>
        <authorList>
            <person name="Riley R."/>
            <person name="Salamov A.A."/>
            <person name="Brown D.W."/>
            <person name="Nagy L.G."/>
            <person name="Floudas D."/>
            <person name="Held B.W."/>
            <person name="Levasseur A."/>
            <person name="Lombard V."/>
            <person name="Morin E."/>
            <person name="Otillar R."/>
            <person name="Lindquist E.A."/>
            <person name="Sun H."/>
            <person name="LaButti K.M."/>
            <person name="Schmutz J."/>
            <person name="Jabbour D."/>
            <person name="Luo H."/>
            <person name="Baker S.E."/>
            <person name="Pisabarro A.G."/>
            <person name="Walton J.D."/>
            <person name="Blanchette R.A."/>
            <person name="Henrissat B."/>
            <person name="Martin F."/>
            <person name="Cullen D."/>
            <person name="Hibbett D.S."/>
            <person name="Grigoriev I.V."/>
        </authorList>
    </citation>
    <scope>NUCLEOTIDE SEQUENCE [LARGE SCALE GENOMIC DNA]</scope>
    <source>
        <strain evidence="4">PC15</strain>
    </source>
</reference>
<dbReference type="InParanoid" id="A0A067NVJ0"/>
<evidence type="ECO:0000313" key="3">
    <source>
        <dbReference type="EMBL" id="KDQ27636.1"/>
    </source>
</evidence>
<evidence type="ECO:0000256" key="2">
    <source>
        <dbReference type="SAM" id="Phobius"/>
    </source>
</evidence>
<proteinExistence type="predicted"/>
<dbReference type="STRING" id="1137138.A0A067NVJ0"/>
<feature type="transmembrane region" description="Helical" evidence="2">
    <location>
        <begin position="171"/>
        <end position="189"/>
    </location>
</feature>
<organism evidence="3 4">
    <name type="scientific">Pleurotus ostreatus (strain PC15)</name>
    <name type="common">Oyster mushroom</name>
    <dbReference type="NCBI Taxonomy" id="1137138"/>
    <lineage>
        <taxon>Eukaryota</taxon>
        <taxon>Fungi</taxon>
        <taxon>Dikarya</taxon>
        <taxon>Basidiomycota</taxon>
        <taxon>Agaricomycotina</taxon>
        <taxon>Agaricomycetes</taxon>
        <taxon>Agaricomycetidae</taxon>
        <taxon>Agaricales</taxon>
        <taxon>Pleurotineae</taxon>
        <taxon>Pleurotaceae</taxon>
        <taxon>Pleurotus</taxon>
    </lineage>
</organism>
<name>A0A067NVJ0_PLEO1</name>
<evidence type="ECO:0008006" key="5">
    <source>
        <dbReference type="Google" id="ProtNLM"/>
    </source>
</evidence>
<feature type="transmembrane region" description="Helical" evidence="2">
    <location>
        <begin position="50"/>
        <end position="73"/>
    </location>
</feature>
<sequence length="269" mass="29803">MHLSLCRKPWSVTKFLYFHIRYVPALVQIAITFVGTEIAETFNYTAHDCYIWQVFQGVASVSIIAAVDIILILRVYALYNGHWAIRLSVGCLFFMEVVCMIVGLTLAIPGIRFGSNCSTTGVPQSLLVYAAGSVLFQIILFLLTVVRFGIAVRAGWGRIPLVELIMRDGTWAFFVLVAIVIAEAGLFGLENHALAGVLYGWLLTTFSFVGYRVLLNLQKVVVRTPHPSTSRSSNGYRFSTVLSSDAENNQTESHELSNTTNRATSIARI</sequence>